<proteinExistence type="predicted"/>
<evidence type="ECO:0000313" key="6">
    <source>
        <dbReference type="Proteomes" id="UP000557842"/>
    </source>
</evidence>
<dbReference type="EMBL" id="AACCXK010000009">
    <property type="protein sequence ID" value="EAK0453282.1"/>
    <property type="molecule type" value="Genomic_DNA"/>
</dbReference>
<dbReference type="Proteomes" id="UP000557842">
    <property type="component" value="Unassembled WGS sequence"/>
</dbReference>
<evidence type="ECO:0000313" key="2">
    <source>
        <dbReference type="EMBL" id="EAI8858915.1"/>
    </source>
</evidence>
<evidence type="ECO:0000313" key="1">
    <source>
        <dbReference type="EMBL" id="EAI5408417.1"/>
    </source>
</evidence>
<keyword evidence="5" id="KW-1185">Reference proteome</keyword>
<dbReference type="AlphaFoldDB" id="A0A5L8LFH3"/>
<accession>A0A5L8LFH3</accession>
<evidence type="ECO:0000313" key="3">
    <source>
        <dbReference type="EMBL" id="EAK0453282.1"/>
    </source>
</evidence>
<organism evidence="3">
    <name type="scientific">Campylobacter fetus</name>
    <dbReference type="NCBI Taxonomy" id="196"/>
    <lineage>
        <taxon>Bacteria</taxon>
        <taxon>Pseudomonadati</taxon>
        <taxon>Campylobacterota</taxon>
        <taxon>Epsilonproteobacteria</taxon>
        <taxon>Campylobacterales</taxon>
        <taxon>Campylobacteraceae</taxon>
        <taxon>Campylobacter</taxon>
    </lineage>
</organism>
<dbReference type="EMBL" id="AABQDW010000011">
    <property type="protein sequence ID" value="EAI5408417.1"/>
    <property type="molecule type" value="Genomic_DNA"/>
</dbReference>
<protein>
    <submittedName>
        <fullName evidence="3">NAD-glutamate dehydrogenase</fullName>
    </submittedName>
</protein>
<dbReference type="GeneID" id="61065301"/>
<comment type="caution">
    <text evidence="3">The sequence shown here is derived from an EMBL/GenBank/DDBJ whole genome shotgun (WGS) entry which is preliminary data.</text>
</comment>
<name>A0A5L8LFH3_CAMFE</name>
<evidence type="ECO:0000313" key="5">
    <source>
        <dbReference type="Proteomes" id="UP000535509"/>
    </source>
</evidence>
<reference evidence="3 6" key="1">
    <citation type="submission" date="2018-05" db="EMBL/GenBank/DDBJ databases">
        <authorList>
            <consortium name="PulseNet: The National Subtyping Network for Foodborne Disease Surveillance"/>
            <person name="Tarr C.L."/>
            <person name="Trees E."/>
            <person name="Katz L.S."/>
            <person name="Carleton-Romer H.A."/>
            <person name="Stroika S."/>
            <person name="Kucerova Z."/>
            <person name="Roache K.F."/>
            <person name="Sabol A.L."/>
            <person name="Besser J."/>
            <person name="Gerner-Smidt P."/>
        </authorList>
    </citation>
    <scope>NUCLEOTIDE SEQUENCE</scope>
    <source>
        <strain evidence="3">2014D-0197</strain>
        <strain evidence="1 6">2016D-0221</strain>
        <strain evidence="4">D4313</strain>
        <strain evidence="2 5">PNUSAC001503</strain>
    </source>
</reference>
<dbReference type="EMBL" id="AACCXM010000007">
    <property type="protein sequence ID" value="EAK0469249.1"/>
    <property type="molecule type" value="Genomic_DNA"/>
</dbReference>
<evidence type="ECO:0000313" key="4">
    <source>
        <dbReference type="EMBL" id="EAK0469249.1"/>
    </source>
</evidence>
<gene>
    <name evidence="3" type="ORF">AAH17_06355</name>
    <name evidence="4" type="ORF">AAH24_07730</name>
    <name evidence="1" type="ORF">BVH53_06855</name>
    <name evidence="2" type="ORF">CX802_03500</name>
</gene>
<dbReference type="RefSeq" id="WP_011732226.1">
    <property type="nucleotide sequence ID" value="NZ_AABUZP020000015.1"/>
</dbReference>
<sequence>MNMLFRFLGSDNIAFRELFFTDAKIDIEVIRDDESGFVAQKAIYDCNKKNSDTSGNYVENCELVFVPVYTQKVRVKIQGCIEQSFNFEVMLPFDSTHFKILAKYSSEYRAIEPTSQDNDEGYYISLFEIIQNLMKSSRLIINYWSGEFEGSEISGQKLHIMTDSNNIYLN</sequence>
<dbReference type="EMBL" id="AABTCC010000007">
    <property type="protein sequence ID" value="EAI8858915.1"/>
    <property type="molecule type" value="Genomic_DNA"/>
</dbReference>
<dbReference type="Proteomes" id="UP000535509">
    <property type="component" value="Unassembled WGS sequence"/>
</dbReference>